<sequence>MSPCQQGDISRCIETMGSPVQLPEDILNQIHSLMSMRDAAQAACVSRGFLRSWRCFPSLIISLNSLGIKEDASNDDEITRDFICRVEHIMQNHSGVGVKRLIITTYPCANLHPYSVDLWLQSAITPGIREIKLLLYRRGGILYNFPGSLLSSEIRSSIQSFRLAECSFHCAAKVGCMSSLTNLGLRSVHITGEELYGFLSNCRAISCLLQKLDTLDVLGCSKLEMIDSNAPNLSAFFFKGYPIHISLGGALRLRKVNFSRDHSPDALYYASTKLPFVAPNLQTHVLSTSDETVNTPKAFGKFKHLKYLEIVVSASNFSQDYDLCSLISFLDASPALESLIVRCLQEECHDNLKNVMITGFCSAKSMIDLTICIIEKAKALECLTLDTTRGYDRRFVNIDKCLRLNKEALLEAKKARIAIQRYVEGRVPPAVNLKVIEPCSKCIR</sequence>
<dbReference type="Pfam" id="PF23622">
    <property type="entry name" value="LRR_At1g61320_AtMIF1"/>
    <property type="match status" value="1"/>
</dbReference>
<dbReference type="EMBL" id="JACEFO010002708">
    <property type="protein sequence ID" value="KAF8650894.1"/>
    <property type="molecule type" value="Genomic_DNA"/>
</dbReference>
<dbReference type="SUPFAM" id="SSF81383">
    <property type="entry name" value="F-box domain"/>
    <property type="match status" value="1"/>
</dbReference>
<evidence type="ECO:0000313" key="3">
    <source>
        <dbReference type="Proteomes" id="UP000636709"/>
    </source>
</evidence>
<dbReference type="Gene3D" id="3.80.10.10">
    <property type="entry name" value="Ribonuclease Inhibitor"/>
    <property type="match status" value="1"/>
</dbReference>
<dbReference type="PANTHER" id="PTHR34145">
    <property type="entry name" value="OS02G0105600 PROTEIN"/>
    <property type="match status" value="1"/>
</dbReference>
<feature type="domain" description="At1g61320/AtMIF1 LRR" evidence="1">
    <location>
        <begin position="89"/>
        <end position="346"/>
    </location>
</feature>
<dbReference type="SUPFAM" id="SSF52047">
    <property type="entry name" value="RNI-like"/>
    <property type="match status" value="1"/>
</dbReference>
<dbReference type="Proteomes" id="UP000636709">
    <property type="component" value="Unassembled WGS sequence"/>
</dbReference>
<comment type="caution">
    <text evidence="2">The sequence shown here is derived from an EMBL/GenBank/DDBJ whole genome shotgun (WGS) entry which is preliminary data.</text>
</comment>
<keyword evidence="3" id="KW-1185">Reference proteome</keyword>
<dbReference type="InterPro" id="IPR053772">
    <property type="entry name" value="At1g61320/At1g61330-like"/>
</dbReference>
<organism evidence="2 3">
    <name type="scientific">Digitaria exilis</name>
    <dbReference type="NCBI Taxonomy" id="1010633"/>
    <lineage>
        <taxon>Eukaryota</taxon>
        <taxon>Viridiplantae</taxon>
        <taxon>Streptophyta</taxon>
        <taxon>Embryophyta</taxon>
        <taxon>Tracheophyta</taxon>
        <taxon>Spermatophyta</taxon>
        <taxon>Magnoliopsida</taxon>
        <taxon>Liliopsida</taxon>
        <taxon>Poales</taxon>
        <taxon>Poaceae</taxon>
        <taxon>PACMAD clade</taxon>
        <taxon>Panicoideae</taxon>
        <taxon>Panicodae</taxon>
        <taxon>Paniceae</taxon>
        <taxon>Anthephorinae</taxon>
        <taxon>Digitaria</taxon>
    </lineage>
</organism>
<dbReference type="AlphaFoldDB" id="A0A835A5J1"/>
<dbReference type="OrthoDB" id="613853at2759"/>
<dbReference type="PANTHER" id="PTHR34145:SF14">
    <property type="entry name" value="EXPRESSED PROTEIN"/>
    <property type="match status" value="1"/>
</dbReference>
<dbReference type="InterPro" id="IPR036047">
    <property type="entry name" value="F-box-like_dom_sf"/>
</dbReference>
<protein>
    <recommendedName>
        <fullName evidence="1">At1g61320/AtMIF1 LRR domain-containing protein</fullName>
    </recommendedName>
</protein>
<dbReference type="InterPro" id="IPR032675">
    <property type="entry name" value="LRR_dom_sf"/>
</dbReference>
<gene>
    <name evidence="2" type="ORF">HU200_063807</name>
</gene>
<evidence type="ECO:0000259" key="1">
    <source>
        <dbReference type="Pfam" id="PF23622"/>
    </source>
</evidence>
<name>A0A835A5J1_9POAL</name>
<reference evidence="2" key="1">
    <citation type="submission" date="2020-07" db="EMBL/GenBank/DDBJ databases">
        <title>Genome sequence and genetic diversity analysis of an under-domesticated orphan crop, white fonio (Digitaria exilis).</title>
        <authorList>
            <person name="Bennetzen J.L."/>
            <person name="Chen S."/>
            <person name="Ma X."/>
            <person name="Wang X."/>
            <person name="Yssel A.E.J."/>
            <person name="Chaluvadi S.R."/>
            <person name="Johnson M."/>
            <person name="Gangashetty P."/>
            <person name="Hamidou F."/>
            <person name="Sanogo M.D."/>
            <person name="Zwaenepoel A."/>
            <person name="Wallace J."/>
            <person name="Van De Peer Y."/>
            <person name="Van Deynze A."/>
        </authorList>
    </citation>
    <scope>NUCLEOTIDE SEQUENCE</scope>
    <source>
        <tissue evidence="2">Leaves</tissue>
    </source>
</reference>
<dbReference type="InterPro" id="IPR055357">
    <property type="entry name" value="LRR_At1g61320_AtMIF1"/>
</dbReference>
<accession>A0A835A5J1</accession>
<proteinExistence type="predicted"/>
<evidence type="ECO:0000313" key="2">
    <source>
        <dbReference type="EMBL" id="KAF8650894.1"/>
    </source>
</evidence>